<keyword evidence="10" id="KW-0969">Cilium</keyword>
<feature type="domain" description="Flagellar basal-body/hook protein C-terminal" evidence="8">
    <location>
        <begin position="198"/>
        <end position="242"/>
    </location>
</feature>
<keyword evidence="10" id="KW-0282">Flagellum</keyword>
<keyword evidence="11" id="KW-1185">Reference proteome</keyword>
<dbReference type="Proteomes" id="UP000004728">
    <property type="component" value="Unassembled WGS sequence"/>
</dbReference>
<dbReference type="EMBL" id="AEWJ01000033">
    <property type="protein sequence ID" value="EGD59414.1"/>
    <property type="molecule type" value="Genomic_DNA"/>
</dbReference>
<dbReference type="GO" id="GO:0071978">
    <property type="term" value="P:bacterial-type flagellum-dependent swarming motility"/>
    <property type="evidence" value="ECO:0007669"/>
    <property type="project" value="TreeGrafter"/>
</dbReference>
<dbReference type="InParanoid" id="F1Z7M3"/>
<evidence type="ECO:0000256" key="4">
    <source>
        <dbReference type="ARBA" id="ARBA00038560"/>
    </source>
</evidence>
<dbReference type="STRING" id="983920.Y88_1569"/>
<protein>
    <recommendedName>
        <fullName evidence="5 6">Flagellar basal-body rod protein FlgF</fullName>
    </recommendedName>
</protein>
<dbReference type="InterPro" id="IPR053967">
    <property type="entry name" value="LlgE_F_G-like_D1"/>
</dbReference>
<dbReference type="PANTHER" id="PTHR30435">
    <property type="entry name" value="FLAGELLAR PROTEIN"/>
    <property type="match status" value="1"/>
</dbReference>
<comment type="similarity">
    <text evidence="2 6">Belongs to the flagella basal body rod proteins family.</text>
</comment>
<dbReference type="GO" id="GO:0030694">
    <property type="term" value="C:bacterial-type flagellum basal body, rod"/>
    <property type="evidence" value="ECO:0007669"/>
    <property type="project" value="UniProtKB-UniRule"/>
</dbReference>
<evidence type="ECO:0000256" key="1">
    <source>
        <dbReference type="ARBA" id="ARBA00004117"/>
    </source>
</evidence>
<feature type="domain" description="Flagellar basal body rod protein N-terminal" evidence="7">
    <location>
        <begin position="5"/>
        <end position="35"/>
    </location>
</feature>
<dbReference type="HOGENOM" id="CLU_013687_1_0_5"/>
<feature type="domain" description="Flagellar hook protein FlgE/F/G-like D1" evidence="9">
    <location>
        <begin position="82"/>
        <end position="145"/>
    </location>
</feature>
<sequence length="247" mass="25863">MDRLIYTAYSGMSASMVQQRVIANNMANSQTTGFRAEMLAATPVSLKGSGLEARAMTDAEVRGASMKQGEMTQTGNPLDVAFNGDTMMAVQARDGTEAYTRRGDLTADANGMLVNGDNAPVLGESGPITVPLGSKLTISPDGTVLANDPANPDQPPNAVGRIKLASYTGSQIEKGLDGLFRVVGGGALPADENAKLVSGALEKSNVDPTSVLVEMVEAQRLFDMRTKVVSTARENDEKSTSLMSLSS</sequence>
<dbReference type="PANTHER" id="PTHR30435:SF18">
    <property type="entry name" value="FLAGELLAR BASAL-BODY ROD PROTEIN FLGF"/>
    <property type="match status" value="1"/>
</dbReference>
<dbReference type="NCBIfam" id="TIGR03506">
    <property type="entry name" value="FlgEFG_subfam"/>
    <property type="match status" value="1"/>
</dbReference>
<dbReference type="Pfam" id="PF22692">
    <property type="entry name" value="LlgE_F_G_D1"/>
    <property type="match status" value="1"/>
</dbReference>
<dbReference type="FunCoup" id="F1Z7M3">
    <property type="interactions" value="35"/>
</dbReference>
<evidence type="ECO:0000256" key="2">
    <source>
        <dbReference type="ARBA" id="ARBA00009677"/>
    </source>
</evidence>
<dbReference type="AlphaFoldDB" id="F1Z7M3"/>
<dbReference type="NCBIfam" id="NF009280">
    <property type="entry name" value="PRK12640.1"/>
    <property type="match status" value="1"/>
</dbReference>
<gene>
    <name evidence="10" type="ORF">Y88_1569</name>
</gene>
<dbReference type="OrthoDB" id="9804559at2"/>
<dbReference type="eggNOG" id="COG4787">
    <property type="taxonomic scope" value="Bacteria"/>
</dbReference>
<dbReference type="InterPro" id="IPR001444">
    <property type="entry name" value="Flag_bb_rod_N"/>
</dbReference>
<evidence type="ECO:0000256" key="3">
    <source>
        <dbReference type="ARBA" id="ARBA00023143"/>
    </source>
</evidence>
<reference evidence="10 11" key="1">
    <citation type="journal article" date="2012" name="J. Bacteriol.">
        <title>Draft Genome Sequence of Novosphingobium nitrogenifigens Y88T.</title>
        <authorList>
            <person name="Strabala T.J."/>
            <person name="Macdonald L."/>
            <person name="Liu V."/>
            <person name="Smit A.M."/>
        </authorList>
    </citation>
    <scope>NUCLEOTIDE SEQUENCE [LARGE SCALE GENOMIC DNA]</scope>
    <source>
        <strain evidence="10 11">DSM 19370</strain>
    </source>
</reference>
<comment type="caution">
    <text evidence="10">The sequence shown here is derived from an EMBL/GenBank/DDBJ whole genome shotgun (WGS) entry which is preliminary data.</text>
</comment>
<comment type="subcellular location">
    <subcellularLocation>
        <location evidence="1 6">Bacterial flagellum basal body</location>
    </subcellularLocation>
</comment>
<organism evidence="10 11">
    <name type="scientific">Novosphingobium nitrogenifigens DSM 19370</name>
    <dbReference type="NCBI Taxonomy" id="983920"/>
    <lineage>
        <taxon>Bacteria</taxon>
        <taxon>Pseudomonadati</taxon>
        <taxon>Pseudomonadota</taxon>
        <taxon>Alphaproteobacteria</taxon>
        <taxon>Sphingomonadales</taxon>
        <taxon>Sphingomonadaceae</taxon>
        <taxon>Novosphingobium</taxon>
    </lineage>
</organism>
<evidence type="ECO:0000259" key="7">
    <source>
        <dbReference type="Pfam" id="PF00460"/>
    </source>
</evidence>
<dbReference type="SUPFAM" id="SSF117143">
    <property type="entry name" value="Flagellar hook protein flgE"/>
    <property type="match status" value="1"/>
</dbReference>
<evidence type="ECO:0000313" key="11">
    <source>
        <dbReference type="Proteomes" id="UP000004728"/>
    </source>
</evidence>
<name>F1Z7M3_9SPHN</name>
<keyword evidence="10" id="KW-0966">Cell projection</keyword>
<comment type="subunit">
    <text evidence="4 6">The basal body constitutes a major portion of the flagellar organelle and consists of five rings (E,L,P,S, and M) mounted on a central rod. The rod consists of about 26 subunits of FlgG in the distal portion, and FlgB, FlgC and FlgF are thought to build up the proximal portion of the rod with about 6 subunits each.</text>
</comment>
<dbReference type="InterPro" id="IPR020013">
    <property type="entry name" value="Flagellar_FlgE/F/G"/>
</dbReference>
<dbReference type="Pfam" id="PF06429">
    <property type="entry name" value="Flg_bbr_C"/>
    <property type="match status" value="1"/>
</dbReference>
<evidence type="ECO:0000259" key="8">
    <source>
        <dbReference type="Pfam" id="PF06429"/>
    </source>
</evidence>
<evidence type="ECO:0000313" key="10">
    <source>
        <dbReference type="EMBL" id="EGD59414.1"/>
    </source>
</evidence>
<dbReference type="InterPro" id="IPR037925">
    <property type="entry name" value="FlgE/F/G-like"/>
</dbReference>
<dbReference type="RefSeq" id="WP_008067751.1">
    <property type="nucleotide sequence ID" value="NZ_AQWK01000013.1"/>
</dbReference>
<evidence type="ECO:0000259" key="9">
    <source>
        <dbReference type="Pfam" id="PF22692"/>
    </source>
</evidence>
<keyword evidence="3 6" id="KW-0975">Bacterial flagellum</keyword>
<proteinExistence type="inferred from homology"/>
<evidence type="ECO:0000256" key="6">
    <source>
        <dbReference type="RuleBase" id="RU362116"/>
    </source>
</evidence>
<accession>F1Z7M3</accession>
<dbReference type="Pfam" id="PF00460">
    <property type="entry name" value="Flg_bb_rod"/>
    <property type="match status" value="1"/>
</dbReference>
<evidence type="ECO:0000256" key="5">
    <source>
        <dbReference type="ARBA" id="ARBA00040228"/>
    </source>
</evidence>
<dbReference type="InterPro" id="IPR010930">
    <property type="entry name" value="Flg_bb/hook_C_dom"/>
</dbReference>